<evidence type="ECO:0000313" key="1">
    <source>
        <dbReference type="EMBL" id="CAG8577370.1"/>
    </source>
</evidence>
<organism evidence="1 2">
    <name type="scientific">Racocetra persica</name>
    <dbReference type="NCBI Taxonomy" id="160502"/>
    <lineage>
        <taxon>Eukaryota</taxon>
        <taxon>Fungi</taxon>
        <taxon>Fungi incertae sedis</taxon>
        <taxon>Mucoromycota</taxon>
        <taxon>Glomeromycotina</taxon>
        <taxon>Glomeromycetes</taxon>
        <taxon>Diversisporales</taxon>
        <taxon>Gigasporaceae</taxon>
        <taxon>Racocetra</taxon>
    </lineage>
</organism>
<gene>
    <name evidence="1" type="ORF">RPERSI_LOCUS4995</name>
</gene>
<keyword evidence="2" id="KW-1185">Reference proteome</keyword>
<reference evidence="1" key="1">
    <citation type="submission" date="2021-06" db="EMBL/GenBank/DDBJ databases">
        <authorList>
            <person name="Kallberg Y."/>
            <person name="Tangrot J."/>
            <person name="Rosling A."/>
        </authorList>
    </citation>
    <scope>NUCLEOTIDE SEQUENCE</scope>
    <source>
        <strain evidence="1">MA461A</strain>
    </source>
</reference>
<accession>A0ACA9M910</accession>
<dbReference type="Proteomes" id="UP000789920">
    <property type="component" value="Unassembled WGS sequence"/>
</dbReference>
<protein>
    <submittedName>
        <fullName evidence="1">35241_t:CDS:1</fullName>
    </submittedName>
</protein>
<sequence length="329" mass="38656">TDKPENRKSIDRELAETRRKLYETQLKLTQAEKGDEIKSDSTLEARIKELEAEREELKNRNEELNSFIRNLEGMSEDDLKSQNVQLHQQIAEKTKKIEASKQLIKGQHEIIDNYKSREAAIEAERKAYAEEISRLKQSNEEVRQRAAKEMSLITSAWFGMGRRIQGDHVFLQRRGPTSFLNQQRMALDTQKPTEDMVPATIPFFLQEECIQFISNFLTQNMRRLPYWLSHTREWKENEDQLKEVALKILETLGIIWHNPAFRPNLLESVFISTSERQSIASADKKEDEKTGRRLNIMFVCMEDGKFYELMYSECSRITCTKKKDDDIKL</sequence>
<dbReference type="EMBL" id="CAJVQC010007295">
    <property type="protein sequence ID" value="CAG8577370.1"/>
    <property type="molecule type" value="Genomic_DNA"/>
</dbReference>
<proteinExistence type="predicted"/>
<comment type="caution">
    <text evidence="1">The sequence shown here is derived from an EMBL/GenBank/DDBJ whole genome shotgun (WGS) entry which is preliminary data.</text>
</comment>
<evidence type="ECO:0000313" key="2">
    <source>
        <dbReference type="Proteomes" id="UP000789920"/>
    </source>
</evidence>
<feature type="non-terminal residue" evidence="1">
    <location>
        <position position="1"/>
    </location>
</feature>
<name>A0ACA9M910_9GLOM</name>